<evidence type="ECO:0000313" key="3">
    <source>
        <dbReference type="Proteomes" id="UP000029981"/>
    </source>
</evidence>
<evidence type="ECO:0000313" key="2">
    <source>
        <dbReference type="EMBL" id="KGN48637.1"/>
    </source>
</evidence>
<dbReference type="EMBL" id="CM002927">
    <property type="protein sequence ID" value="KGN48637.1"/>
    <property type="molecule type" value="Genomic_DNA"/>
</dbReference>
<accession>A0A0A0KJR9</accession>
<gene>
    <name evidence="2" type="ORF">Csa_6G496400</name>
</gene>
<keyword evidence="3" id="KW-1185">Reference proteome</keyword>
<reference evidence="2 3" key="4">
    <citation type="journal article" date="2011" name="BMC Genomics">
        <title>RNA-Seq improves annotation of protein-coding genes in the cucumber genome.</title>
        <authorList>
            <person name="Li Z."/>
            <person name="Zhang Z."/>
            <person name="Yan P."/>
            <person name="Huang S."/>
            <person name="Fei Z."/>
            <person name="Lin K."/>
        </authorList>
    </citation>
    <scope>NUCLEOTIDE SEQUENCE [LARGE SCALE GENOMIC DNA]</scope>
    <source>
        <strain evidence="3">cv. 9930</strain>
    </source>
</reference>
<protein>
    <submittedName>
        <fullName evidence="2">Uncharacterized protein</fullName>
    </submittedName>
</protein>
<reference evidence="2 3" key="1">
    <citation type="journal article" date="2009" name="Nat. Genet.">
        <title>The genome of the cucumber, Cucumis sativus L.</title>
        <authorList>
            <person name="Huang S."/>
            <person name="Li R."/>
            <person name="Zhang Z."/>
            <person name="Li L."/>
            <person name="Gu X."/>
            <person name="Fan W."/>
            <person name="Lucas W.J."/>
            <person name="Wang X."/>
            <person name="Xie B."/>
            <person name="Ni P."/>
            <person name="Ren Y."/>
            <person name="Zhu H."/>
            <person name="Li J."/>
            <person name="Lin K."/>
            <person name="Jin W."/>
            <person name="Fei Z."/>
            <person name="Li G."/>
            <person name="Staub J."/>
            <person name="Kilian A."/>
            <person name="van der Vossen E.A."/>
            <person name="Wu Y."/>
            <person name="Guo J."/>
            <person name="He J."/>
            <person name="Jia Z."/>
            <person name="Ren Y."/>
            <person name="Tian G."/>
            <person name="Lu Y."/>
            <person name="Ruan J."/>
            <person name="Qian W."/>
            <person name="Wang M."/>
            <person name="Huang Q."/>
            <person name="Li B."/>
            <person name="Xuan Z."/>
            <person name="Cao J."/>
            <person name="Asan"/>
            <person name="Wu Z."/>
            <person name="Zhang J."/>
            <person name="Cai Q."/>
            <person name="Bai Y."/>
            <person name="Zhao B."/>
            <person name="Han Y."/>
            <person name="Li Y."/>
            <person name="Li X."/>
            <person name="Wang S."/>
            <person name="Shi Q."/>
            <person name="Liu S."/>
            <person name="Cho W.K."/>
            <person name="Kim J.Y."/>
            <person name="Xu Y."/>
            <person name="Heller-Uszynska K."/>
            <person name="Miao H."/>
            <person name="Cheng Z."/>
            <person name="Zhang S."/>
            <person name="Wu J."/>
            <person name="Yang Y."/>
            <person name="Kang H."/>
            <person name="Li M."/>
            <person name="Liang H."/>
            <person name="Ren X."/>
            <person name="Shi Z."/>
            <person name="Wen M."/>
            <person name="Jian M."/>
            <person name="Yang H."/>
            <person name="Zhang G."/>
            <person name="Yang Z."/>
            <person name="Chen R."/>
            <person name="Liu S."/>
            <person name="Li J."/>
            <person name="Ma L."/>
            <person name="Liu H."/>
            <person name="Zhou Y."/>
            <person name="Zhao J."/>
            <person name="Fang X."/>
            <person name="Li G."/>
            <person name="Fang L."/>
            <person name="Li Y."/>
            <person name="Liu D."/>
            <person name="Zheng H."/>
            <person name="Zhang Y."/>
            <person name="Qin N."/>
            <person name="Li Z."/>
            <person name="Yang G."/>
            <person name="Yang S."/>
            <person name="Bolund L."/>
            <person name="Kristiansen K."/>
            <person name="Zheng H."/>
            <person name="Li S."/>
            <person name="Zhang X."/>
            <person name="Yang H."/>
            <person name="Wang J."/>
            <person name="Sun R."/>
            <person name="Zhang B."/>
            <person name="Jiang S."/>
            <person name="Wang J."/>
            <person name="Du Y."/>
            <person name="Li S."/>
        </authorList>
    </citation>
    <scope>NUCLEOTIDE SEQUENCE [LARGE SCALE GENOMIC DNA]</scope>
    <source>
        <strain evidence="3">cv. 9930</strain>
    </source>
</reference>
<feature type="compositionally biased region" description="Basic residues" evidence="1">
    <location>
        <begin position="33"/>
        <end position="52"/>
    </location>
</feature>
<feature type="region of interest" description="Disordered" evidence="1">
    <location>
        <begin position="1"/>
        <end position="58"/>
    </location>
</feature>
<dbReference type="Proteomes" id="UP000029981">
    <property type="component" value="Chromosome 6"/>
</dbReference>
<dbReference type="AlphaFoldDB" id="A0A0A0KJR9"/>
<evidence type="ECO:0000256" key="1">
    <source>
        <dbReference type="SAM" id="MobiDB-lite"/>
    </source>
</evidence>
<dbReference type="Gramene" id="KGN48637">
    <property type="protein sequence ID" value="KGN48637"/>
    <property type="gene ID" value="Csa_6G496400"/>
</dbReference>
<name>A0A0A0KJR9_CUCSA</name>
<proteinExistence type="predicted"/>
<organism evidence="2 3">
    <name type="scientific">Cucumis sativus</name>
    <name type="common">Cucumber</name>
    <dbReference type="NCBI Taxonomy" id="3659"/>
    <lineage>
        <taxon>Eukaryota</taxon>
        <taxon>Viridiplantae</taxon>
        <taxon>Streptophyta</taxon>
        <taxon>Embryophyta</taxon>
        <taxon>Tracheophyta</taxon>
        <taxon>Spermatophyta</taxon>
        <taxon>Magnoliopsida</taxon>
        <taxon>eudicotyledons</taxon>
        <taxon>Gunneridae</taxon>
        <taxon>Pentapetalae</taxon>
        <taxon>rosids</taxon>
        <taxon>fabids</taxon>
        <taxon>Cucurbitales</taxon>
        <taxon>Cucurbitaceae</taxon>
        <taxon>Benincaseae</taxon>
        <taxon>Cucumis</taxon>
    </lineage>
</organism>
<reference evidence="2 3" key="2">
    <citation type="journal article" date="2009" name="PLoS ONE">
        <title>An integrated genetic and cytogenetic map of the cucumber genome.</title>
        <authorList>
            <person name="Ren Y."/>
            <person name="Zhang Z."/>
            <person name="Liu J."/>
            <person name="Staub J.E."/>
            <person name="Han Y."/>
            <person name="Cheng Z."/>
            <person name="Li X."/>
            <person name="Lu J."/>
            <person name="Miao H."/>
            <person name="Kang H."/>
            <person name="Xie B."/>
            <person name="Gu X."/>
            <person name="Wang X."/>
            <person name="Du Y."/>
            <person name="Jin W."/>
            <person name="Huang S."/>
        </authorList>
    </citation>
    <scope>NUCLEOTIDE SEQUENCE [LARGE SCALE GENOMIC DNA]</scope>
    <source>
        <strain evidence="3">cv. 9930</strain>
    </source>
</reference>
<feature type="compositionally biased region" description="Basic and acidic residues" evidence="1">
    <location>
        <begin position="22"/>
        <end position="32"/>
    </location>
</feature>
<sequence>MEEEIITQIKMSSVGRGTEGNSRLRIESEGERRKKKMKKMKKKKKKRRRRRGEKIGKSGDWEWWGGENEIGESILDKEKERGGVCALGDSAMVVGAATAHVKPRIATTPKGIFVTY</sequence>
<reference evidence="2 3" key="3">
    <citation type="journal article" date="2010" name="BMC Genomics">
        <title>Transcriptome sequencing and comparative analysis of cucumber flowers with different sex types.</title>
        <authorList>
            <person name="Guo S."/>
            <person name="Zheng Y."/>
            <person name="Joung J.G."/>
            <person name="Liu S."/>
            <person name="Zhang Z."/>
            <person name="Crasta O.R."/>
            <person name="Sobral B.W."/>
            <person name="Xu Y."/>
            <person name="Huang S."/>
            <person name="Fei Z."/>
        </authorList>
    </citation>
    <scope>NUCLEOTIDE SEQUENCE [LARGE SCALE GENOMIC DNA]</scope>
    <source>
        <strain evidence="3">cv. 9930</strain>
    </source>
</reference>